<keyword evidence="3 6" id="KW-0694">RNA-binding</keyword>
<accession>A0A934NAC1</accession>
<organism evidence="9 10">
    <name type="scientific">Candidatus Amunia macphersoniae</name>
    <dbReference type="NCBI Taxonomy" id="3127014"/>
    <lineage>
        <taxon>Bacteria</taxon>
        <taxon>Bacillati</taxon>
        <taxon>Candidatus Dormiibacterota</taxon>
        <taxon>Candidatus Dormibacteria</taxon>
        <taxon>Candidatus Aeolococcales</taxon>
        <taxon>Candidatus Aeolococcaceae</taxon>
        <taxon>Candidatus Amunia</taxon>
    </lineage>
</organism>
<dbReference type="HAMAP" id="MF_01345_B">
    <property type="entry name" value="Ribosomal_uS17_B"/>
    <property type="match status" value="1"/>
</dbReference>
<dbReference type="InterPro" id="IPR019984">
    <property type="entry name" value="Ribosomal_uS17_bact/chlr"/>
</dbReference>
<evidence type="ECO:0000256" key="6">
    <source>
        <dbReference type="HAMAP-Rule" id="MF_01345"/>
    </source>
</evidence>
<comment type="subunit">
    <text evidence="6">Part of the 30S ribosomal subunit.</text>
</comment>
<dbReference type="Proteomes" id="UP000614410">
    <property type="component" value="Unassembled WGS sequence"/>
</dbReference>
<dbReference type="PROSITE" id="PS00056">
    <property type="entry name" value="RIBOSOMAL_S17"/>
    <property type="match status" value="1"/>
</dbReference>
<comment type="similarity">
    <text evidence="1 6 7">Belongs to the universal ribosomal protein uS17 family.</text>
</comment>
<name>A0A934NAC1_9BACT</name>
<keyword evidence="5 6" id="KW-0687">Ribonucleoprotein</keyword>
<evidence type="ECO:0000313" key="10">
    <source>
        <dbReference type="Proteomes" id="UP000614410"/>
    </source>
</evidence>
<dbReference type="InterPro" id="IPR000266">
    <property type="entry name" value="Ribosomal_uS17"/>
</dbReference>
<evidence type="ECO:0000256" key="8">
    <source>
        <dbReference type="SAM" id="MobiDB-lite"/>
    </source>
</evidence>
<dbReference type="EMBL" id="JAEKNN010000054">
    <property type="protein sequence ID" value="MBJ7609982.1"/>
    <property type="molecule type" value="Genomic_DNA"/>
</dbReference>
<comment type="caution">
    <text evidence="9">The sequence shown here is derived from an EMBL/GenBank/DDBJ whole genome shotgun (WGS) entry which is preliminary data.</text>
</comment>
<evidence type="ECO:0000256" key="2">
    <source>
        <dbReference type="ARBA" id="ARBA00022730"/>
    </source>
</evidence>
<sequence length="92" mass="10721">MSTQPQEAATRARRKTREGVVVSDKMEKTRIVLVQEQKPHALYKKVVRINRRFKVHDETNESGVGDRVRIAETRPLSKEKRWRLAAVIEKAK</sequence>
<dbReference type="NCBIfam" id="TIGR03635">
    <property type="entry name" value="uS17_bact"/>
    <property type="match status" value="1"/>
</dbReference>
<dbReference type="InterPro" id="IPR019979">
    <property type="entry name" value="Ribosomal_uS17_CS"/>
</dbReference>
<evidence type="ECO:0000256" key="3">
    <source>
        <dbReference type="ARBA" id="ARBA00022884"/>
    </source>
</evidence>
<protein>
    <recommendedName>
        <fullName evidence="6">Small ribosomal subunit protein uS17</fullName>
    </recommendedName>
</protein>
<dbReference type="PANTHER" id="PTHR10744">
    <property type="entry name" value="40S RIBOSOMAL PROTEIN S11 FAMILY MEMBER"/>
    <property type="match status" value="1"/>
</dbReference>
<dbReference type="GO" id="GO:0019843">
    <property type="term" value="F:rRNA binding"/>
    <property type="evidence" value="ECO:0007669"/>
    <property type="project" value="UniProtKB-UniRule"/>
</dbReference>
<gene>
    <name evidence="6 9" type="primary">rpsQ</name>
    <name evidence="9" type="ORF">JF887_11225</name>
</gene>
<keyword evidence="2 6" id="KW-0699">rRNA-binding</keyword>
<evidence type="ECO:0000256" key="7">
    <source>
        <dbReference type="RuleBase" id="RU003872"/>
    </source>
</evidence>
<dbReference type="GO" id="GO:0022627">
    <property type="term" value="C:cytosolic small ribosomal subunit"/>
    <property type="evidence" value="ECO:0007669"/>
    <property type="project" value="UniProtKB-UniRule"/>
</dbReference>
<dbReference type="GO" id="GO:0003735">
    <property type="term" value="F:structural constituent of ribosome"/>
    <property type="evidence" value="ECO:0007669"/>
    <property type="project" value="UniProtKB-UniRule"/>
</dbReference>
<reference evidence="9 10" key="1">
    <citation type="submission" date="2020-10" db="EMBL/GenBank/DDBJ databases">
        <title>Ca. Dormibacterota MAGs.</title>
        <authorList>
            <person name="Montgomery K."/>
        </authorList>
    </citation>
    <scope>NUCLEOTIDE SEQUENCE [LARGE SCALE GENOMIC DNA]</scope>
    <source>
        <strain evidence="9">Mitchell_Peninsula_5</strain>
    </source>
</reference>
<dbReference type="PANTHER" id="PTHR10744:SF1">
    <property type="entry name" value="SMALL RIBOSOMAL SUBUNIT PROTEIN US17M"/>
    <property type="match status" value="1"/>
</dbReference>
<dbReference type="PRINTS" id="PR00973">
    <property type="entry name" value="RIBOSOMALS17"/>
</dbReference>
<feature type="region of interest" description="Disordered" evidence="8">
    <location>
        <begin position="1"/>
        <end position="21"/>
    </location>
</feature>
<comment type="function">
    <text evidence="6">One of the primary rRNA binding proteins, it binds specifically to the 5'-end of 16S ribosomal RNA.</text>
</comment>
<dbReference type="SUPFAM" id="SSF50249">
    <property type="entry name" value="Nucleic acid-binding proteins"/>
    <property type="match status" value="1"/>
</dbReference>
<dbReference type="Gene3D" id="2.40.50.140">
    <property type="entry name" value="Nucleic acid-binding proteins"/>
    <property type="match status" value="1"/>
</dbReference>
<dbReference type="NCBIfam" id="NF004123">
    <property type="entry name" value="PRK05610.1"/>
    <property type="match status" value="1"/>
</dbReference>
<dbReference type="AlphaFoldDB" id="A0A934NAC1"/>
<evidence type="ECO:0000256" key="1">
    <source>
        <dbReference type="ARBA" id="ARBA00010254"/>
    </source>
</evidence>
<dbReference type="CDD" id="cd00364">
    <property type="entry name" value="Ribosomal_uS17"/>
    <property type="match status" value="1"/>
</dbReference>
<dbReference type="GO" id="GO:0006412">
    <property type="term" value="P:translation"/>
    <property type="evidence" value="ECO:0007669"/>
    <property type="project" value="UniProtKB-UniRule"/>
</dbReference>
<evidence type="ECO:0000256" key="4">
    <source>
        <dbReference type="ARBA" id="ARBA00022980"/>
    </source>
</evidence>
<proteinExistence type="inferred from homology"/>
<dbReference type="InterPro" id="IPR012340">
    <property type="entry name" value="NA-bd_OB-fold"/>
</dbReference>
<dbReference type="Pfam" id="PF00366">
    <property type="entry name" value="Ribosomal_S17"/>
    <property type="match status" value="1"/>
</dbReference>
<evidence type="ECO:0000256" key="5">
    <source>
        <dbReference type="ARBA" id="ARBA00023274"/>
    </source>
</evidence>
<evidence type="ECO:0000313" key="9">
    <source>
        <dbReference type="EMBL" id="MBJ7609982.1"/>
    </source>
</evidence>
<keyword evidence="4 6" id="KW-0689">Ribosomal protein</keyword>